<dbReference type="OrthoDB" id="1882547at2759"/>
<sequence>MALLRRLSLLRLSGLAQQQGELTQRLAFSATAQADPSSSPFYAVPEGHQNSDLSSEACHIGLSRRKDLTLREDVRLMCNGEMQTLAQLLKGQKAVVFGVPDCGKVCSEQHVPGFLQRCDDLRNAGVSRVLCVAVSDAAAADAWAEKLSLGDGSKIQVVTDPNAAFTRFLGMELAPPGAPGPRSQRYAAVVDDGVLLKVCVDKSPGEAKASSADSIMQVLAAMH</sequence>
<comment type="caution">
    <text evidence="10">The sequence shown here is derived from an EMBL/GenBank/DDBJ whole genome shotgun (WGS) entry which is preliminary data.</text>
</comment>
<dbReference type="GO" id="GO:0034599">
    <property type="term" value="P:cellular response to oxidative stress"/>
    <property type="evidence" value="ECO:0007669"/>
    <property type="project" value="InterPro"/>
</dbReference>
<comment type="catalytic activity">
    <reaction evidence="1">
        <text>[glutaredoxin]-dithiol + a hydroperoxide = [glutaredoxin]-disulfide + an alcohol + H2O</text>
        <dbReference type="Rhea" id="RHEA:62624"/>
        <dbReference type="Rhea" id="RHEA-COMP:10729"/>
        <dbReference type="Rhea" id="RHEA-COMP:10730"/>
        <dbReference type="ChEBI" id="CHEBI:15377"/>
        <dbReference type="ChEBI" id="CHEBI:29950"/>
        <dbReference type="ChEBI" id="CHEBI:30879"/>
        <dbReference type="ChEBI" id="CHEBI:35924"/>
        <dbReference type="ChEBI" id="CHEBI:50058"/>
        <dbReference type="EC" id="1.11.1.25"/>
    </reaction>
</comment>
<reference evidence="10" key="2">
    <citation type="submission" date="2020-11" db="EMBL/GenBank/DDBJ databases">
        <authorList>
            <person name="Cecchin M."/>
            <person name="Marcolungo L."/>
            <person name="Rossato M."/>
            <person name="Girolomoni L."/>
            <person name="Cosentino E."/>
            <person name="Cuine S."/>
            <person name="Li-Beisson Y."/>
            <person name="Delledonne M."/>
            <person name="Ballottari M."/>
        </authorList>
    </citation>
    <scope>NUCLEOTIDE SEQUENCE</scope>
    <source>
        <strain evidence="10">211/11P</strain>
        <tissue evidence="10">Whole cell</tissue>
    </source>
</reference>
<dbReference type="GO" id="GO:0045454">
    <property type="term" value="P:cell redox homeostasis"/>
    <property type="evidence" value="ECO:0007669"/>
    <property type="project" value="TreeGrafter"/>
</dbReference>
<dbReference type="Proteomes" id="UP001055712">
    <property type="component" value="Unassembled WGS sequence"/>
</dbReference>
<evidence type="ECO:0000256" key="4">
    <source>
        <dbReference type="ARBA" id="ARBA00022559"/>
    </source>
</evidence>
<evidence type="ECO:0000256" key="8">
    <source>
        <dbReference type="PIRSR" id="PIRSR637944-1"/>
    </source>
</evidence>
<keyword evidence="11" id="KW-1185">Reference proteome</keyword>
<evidence type="ECO:0000313" key="10">
    <source>
        <dbReference type="EMBL" id="KAI3438766.1"/>
    </source>
</evidence>
<name>A0A9D4U145_CHLVU</name>
<feature type="domain" description="Redoxin" evidence="9">
    <location>
        <begin position="79"/>
        <end position="213"/>
    </location>
</feature>
<dbReference type="PANTHER" id="PTHR10430">
    <property type="entry name" value="PEROXIREDOXIN"/>
    <property type="match status" value="1"/>
</dbReference>
<dbReference type="Pfam" id="PF08534">
    <property type="entry name" value="Redoxin"/>
    <property type="match status" value="1"/>
</dbReference>
<keyword evidence="4" id="KW-0575">Peroxidase</keyword>
<evidence type="ECO:0000313" key="11">
    <source>
        <dbReference type="Proteomes" id="UP001055712"/>
    </source>
</evidence>
<dbReference type="Gene3D" id="3.40.30.10">
    <property type="entry name" value="Glutaredoxin"/>
    <property type="match status" value="1"/>
</dbReference>
<dbReference type="GO" id="GO:0008379">
    <property type="term" value="F:thioredoxin peroxidase activity"/>
    <property type="evidence" value="ECO:0007669"/>
    <property type="project" value="InterPro"/>
</dbReference>
<reference evidence="10" key="1">
    <citation type="journal article" date="2019" name="Plant J.">
        <title>Chlorella vulgaris genome assembly and annotation reveals the molecular basis for metabolic acclimation to high light conditions.</title>
        <authorList>
            <person name="Cecchin M."/>
            <person name="Marcolungo L."/>
            <person name="Rossato M."/>
            <person name="Girolomoni L."/>
            <person name="Cosentino E."/>
            <person name="Cuine S."/>
            <person name="Li-Beisson Y."/>
            <person name="Delledonne M."/>
            <person name="Ballottari M."/>
        </authorList>
    </citation>
    <scope>NUCLEOTIDE SEQUENCE</scope>
    <source>
        <strain evidence="10">211/11P</strain>
    </source>
</reference>
<protein>
    <recommendedName>
        <fullName evidence="3">glutaredoxin-dependent peroxiredoxin</fullName>
        <ecNumber evidence="3">1.11.1.25</ecNumber>
    </recommendedName>
    <alternativeName>
        <fullName evidence="7">Glutaredoxin-dependent peroxiredoxin</fullName>
    </alternativeName>
</protein>
<evidence type="ECO:0000256" key="5">
    <source>
        <dbReference type="ARBA" id="ARBA00022862"/>
    </source>
</evidence>
<dbReference type="SUPFAM" id="SSF52833">
    <property type="entry name" value="Thioredoxin-like"/>
    <property type="match status" value="1"/>
</dbReference>
<keyword evidence="6" id="KW-0560">Oxidoreductase</keyword>
<gene>
    <name evidence="10" type="ORF">D9Q98_001184</name>
</gene>
<evidence type="ECO:0000256" key="3">
    <source>
        <dbReference type="ARBA" id="ARBA00013016"/>
    </source>
</evidence>
<organism evidence="10 11">
    <name type="scientific">Chlorella vulgaris</name>
    <name type="common">Green alga</name>
    <dbReference type="NCBI Taxonomy" id="3077"/>
    <lineage>
        <taxon>Eukaryota</taxon>
        <taxon>Viridiplantae</taxon>
        <taxon>Chlorophyta</taxon>
        <taxon>core chlorophytes</taxon>
        <taxon>Trebouxiophyceae</taxon>
        <taxon>Chlorellales</taxon>
        <taxon>Chlorellaceae</taxon>
        <taxon>Chlorella clade</taxon>
        <taxon>Chlorella</taxon>
    </lineage>
</organism>
<dbReference type="EC" id="1.11.1.25" evidence="3"/>
<evidence type="ECO:0000256" key="6">
    <source>
        <dbReference type="ARBA" id="ARBA00023002"/>
    </source>
</evidence>
<evidence type="ECO:0000259" key="9">
    <source>
        <dbReference type="Pfam" id="PF08534"/>
    </source>
</evidence>
<dbReference type="GO" id="GO:0005737">
    <property type="term" value="C:cytoplasm"/>
    <property type="evidence" value="ECO:0007669"/>
    <property type="project" value="TreeGrafter"/>
</dbReference>
<evidence type="ECO:0000256" key="2">
    <source>
        <dbReference type="ARBA" id="ARBA00010505"/>
    </source>
</evidence>
<dbReference type="GO" id="GO:0042744">
    <property type="term" value="P:hydrogen peroxide catabolic process"/>
    <property type="evidence" value="ECO:0007669"/>
    <property type="project" value="TreeGrafter"/>
</dbReference>
<feature type="active site" description="Cysteine sulfenic acid (-SOH) intermediate" evidence="8">
    <location>
        <position position="106"/>
    </location>
</feature>
<keyword evidence="5" id="KW-0049">Antioxidant</keyword>
<dbReference type="InterPro" id="IPR037944">
    <property type="entry name" value="PRX5-like"/>
</dbReference>
<dbReference type="InterPro" id="IPR013740">
    <property type="entry name" value="Redoxin"/>
</dbReference>
<evidence type="ECO:0000256" key="7">
    <source>
        <dbReference type="ARBA" id="ARBA00031688"/>
    </source>
</evidence>
<dbReference type="EMBL" id="SIDB01000001">
    <property type="protein sequence ID" value="KAI3438766.1"/>
    <property type="molecule type" value="Genomic_DNA"/>
</dbReference>
<dbReference type="AlphaFoldDB" id="A0A9D4U145"/>
<dbReference type="PANTHER" id="PTHR10430:SF16">
    <property type="entry name" value="PEROXIREDOXIN-5, MITOCHONDRIAL"/>
    <property type="match status" value="1"/>
</dbReference>
<dbReference type="InterPro" id="IPR036249">
    <property type="entry name" value="Thioredoxin-like_sf"/>
</dbReference>
<evidence type="ECO:0000256" key="1">
    <source>
        <dbReference type="ARBA" id="ARBA00001711"/>
    </source>
</evidence>
<comment type="similarity">
    <text evidence="2">Belongs to the peroxiredoxin family. Prx5 subfamily.</text>
</comment>
<proteinExistence type="inferred from homology"/>
<accession>A0A9D4U145</accession>